<dbReference type="GO" id="GO:0016747">
    <property type="term" value="F:acyltransferase activity, transferring groups other than amino-acyl groups"/>
    <property type="evidence" value="ECO:0007669"/>
    <property type="project" value="InterPro"/>
</dbReference>
<reference evidence="2 3" key="1">
    <citation type="submission" date="2020-07" db="EMBL/GenBank/DDBJ databases">
        <title>Mycobacterium kansasii (former subtype) with zoonotic potential isolated from diseased indoor pet cat, Japan.</title>
        <authorList>
            <person name="Fukano H."/>
            <person name="Terazono T."/>
            <person name="Hoshino Y."/>
        </authorList>
    </citation>
    <scope>NUCLEOTIDE SEQUENCE [LARGE SCALE GENOMIC DNA]</scope>
    <source>
        <strain evidence="2 3">Kuro-I</strain>
    </source>
</reference>
<dbReference type="SUPFAM" id="SSF55729">
    <property type="entry name" value="Acyl-CoA N-acyltransferases (Nat)"/>
    <property type="match status" value="1"/>
</dbReference>
<dbReference type="Proteomes" id="UP000516380">
    <property type="component" value="Chromosome"/>
</dbReference>
<feature type="domain" description="N-acetyltransferase" evidence="1">
    <location>
        <begin position="13"/>
        <end position="124"/>
    </location>
</feature>
<dbReference type="AlphaFoldDB" id="A0A7G1IGS7"/>
<dbReference type="InterPro" id="IPR051531">
    <property type="entry name" value="N-acetyltransferase"/>
</dbReference>
<name>A0A7G1IGS7_MYCKA</name>
<gene>
    <name evidence="2" type="ORF">NIIDMKKI_43580</name>
</gene>
<keyword evidence="3" id="KW-1185">Reference proteome</keyword>
<evidence type="ECO:0000313" key="3">
    <source>
        <dbReference type="Proteomes" id="UP000516380"/>
    </source>
</evidence>
<dbReference type="PANTHER" id="PTHR43792">
    <property type="entry name" value="GNAT FAMILY, PUTATIVE (AFU_ORTHOLOGUE AFUA_3G00765)-RELATED-RELATED"/>
    <property type="match status" value="1"/>
</dbReference>
<evidence type="ECO:0000313" key="2">
    <source>
        <dbReference type="EMBL" id="BCI89152.1"/>
    </source>
</evidence>
<dbReference type="Gene3D" id="3.40.630.30">
    <property type="match status" value="1"/>
</dbReference>
<dbReference type="InterPro" id="IPR000182">
    <property type="entry name" value="GNAT_dom"/>
</dbReference>
<evidence type="ECO:0000259" key="1">
    <source>
        <dbReference type="Pfam" id="PF13302"/>
    </source>
</evidence>
<organism evidence="2 3">
    <name type="scientific">Mycobacterium kansasii</name>
    <dbReference type="NCBI Taxonomy" id="1768"/>
    <lineage>
        <taxon>Bacteria</taxon>
        <taxon>Bacillati</taxon>
        <taxon>Actinomycetota</taxon>
        <taxon>Actinomycetes</taxon>
        <taxon>Mycobacteriales</taxon>
        <taxon>Mycobacteriaceae</taxon>
        <taxon>Mycobacterium</taxon>
    </lineage>
</organism>
<accession>A0A7G1IGS7</accession>
<dbReference type="EMBL" id="AP023343">
    <property type="protein sequence ID" value="BCI89152.1"/>
    <property type="molecule type" value="Genomic_DNA"/>
</dbReference>
<dbReference type="Pfam" id="PF13302">
    <property type="entry name" value="Acetyltransf_3"/>
    <property type="match status" value="1"/>
</dbReference>
<protein>
    <recommendedName>
        <fullName evidence="1">N-acetyltransferase domain-containing protein</fullName>
    </recommendedName>
</protein>
<dbReference type="InterPro" id="IPR016181">
    <property type="entry name" value="Acyl_CoA_acyltransferase"/>
</dbReference>
<sequence>MARFPSEYLEGSRLLLRPPVLDDAEALFDGIAHDPEVTRYLLWTPHPDVGETRRVITEHFNVGDDERTWLLVPRDSGDIVGLISCRSRARHSVEIGYCLGRRWWGLGLMSEALGVLLAELAADPACTVSGPPVTSTTRARRGYCSGPVSCSRAGCAATPSTRTSGPNRTTACSTPRSCAEREAWAASVKPERPV</sequence>
<proteinExistence type="predicted"/>